<reference evidence="16 17" key="1">
    <citation type="submission" date="2017-09" db="EMBL/GenBank/DDBJ databases">
        <title>Sequencing the genomes of two abundant thermophiles in Great Basin hot springs: Thermocrinis jamiesonii and novel Chloroflexi Thermoflexus hugenholtzii.</title>
        <authorList>
            <person name="Hedlund B."/>
        </authorList>
    </citation>
    <scope>NUCLEOTIDE SEQUENCE [LARGE SCALE GENOMIC DNA]</scope>
    <source>
        <strain evidence="16 17">G233</strain>
    </source>
</reference>
<evidence type="ECO:0000256" key="9">
    <source>
        <dbReference type="ARBA" id="ARBA00037922"/>
    </source>
</evidence>
<dbReference type="PROSITE" id="PS01298">
    <property type="entry name" value="DAPB"/>
    <property type="match status" value="1"/>
</dbReference>
<sequence>MVISGTGRMGRQVAAAVLAEPGMTPVAYIDALAERGAMDGIPVFREAGVGLDEAKPHVVVDFTNAAWTPVIAKAALERGIPLVIGTTGLSAEFMGWLEAETRARGVGAVVAANFAISAVLMMHFAKQAARFFDHAEIIELHHDGKADSPSGTAKATAEGMVAARGRPFVHPEPEVETVAGARGAELGGVAIHAVRLPGLVAHQEVIFGGQGQLLTIRQDSTGRDSFMPGVLLAIREVLGRRELVVGLDRLLGLA</sequence>
<dbReference type="InterPro" id="IPR036291">
    <property type="entry name" value="NAD(P)-bd_dom_sf"/>
</dbReference>
<evidence type="ECO:0000256" key="5">
    <source>
        <dbReference type="ARBA" id="ARBA00022915"/>
    </source>
</evidence>
<feature type="domain" description="Dihydrodipicolinate reductase N-terminal" evidence="14">
    <location>
        <begin position="2"/>
        <end position="114"/>
    </location>
</feature>
<keyword evidence="3" id="KW-0028">Amino-acid biosynthesis</keyword>
<dbReference type="Gene3D" id="3.40.50.720">
    <property type="entry name" value="NAD(P)-binding Rossmann-like Domain"/>
    <property type="match status" value="1"/>
</dbReference>
<feature type="domain" description="Dihydrodipicolinate reductase C-terminal" evidence="15">
    <location>
        <begin position="118"/>
        <end position="251"/>
    </location>
</feature>
<organism evidence="16 17">
    <name type="scientific">Tepidiforma thermophila (strain KCTC 52669 / CGMCC 1.13589 / G233)</name>
    <dbReference type="NCBI Taxonomy" id="2761530"/>
    <lineage>
        <taxon>Bacteria</taxon>
        <taxon>Bacillati</taxon>
        <taxon>Chloroflexota</taxon>
        <taxon>Tepidiformia</taxon>
        <taxon>Tepidiformales</taxon>
        <taxon>Tepidiformaceae</taxon>
        <taxon>Tepidiforma</taxon>
    </lineage>
</organism>
<keyword evidence="5" id="KW-0220">Diaminopimelate biosynthesis</keyword>
<dbReference type="InterPro" id="IPR022664">
    <property type="entry name" value="DapB_N_CS"/>
</dbReference>
<proteinExistence type="inferred from homology"/>
<dbReference type="GO" id="GO:0019877">
    <property type="term" value="P:diaminopimelate biosynthetic process"/>
    <property type="evidence" value="ECO:0007669"/>
    <property type="project" value="UniProtKB-KW"/>
</dbReference>
<dbReference type="PIRSF" id="PIRSF000161">
    <property type="entry name" value="DHPR"/>
    <property type="match status" value="1"/>
</dbReference>
<dbReference type="EMBL" id="PDJQ01000001">
    <property type="protein sequence ID" value="PFG73076.1"/>
    <property type="molecule type" value="Genomic_DNA"/>
</dbReference>
<evidence type="ECO:0000313" key="17">
    <source>
        <dbReference type="Proteomes" id="UP000223071"/>
    </source>
</evidence>
<dbReference type="Pfam" id="PF05173">
    <property type="entry name" value="DapB_C"/>
    <property type="match status" value="1"/>
</dbReference>
<comment type="similarity">
    <text evidence="1">Belongs to the DapB family.</text>
</comment>
<dbReference type="AlphaFoldDB" id="A0A2A9HDK2"/>
<keyword evidence="7" id="KW-0520">NAD</keyword>
<dbReference type="NCBIfam" id="TIGR00036">
    <property type="entry name" value="dapB"/>
    <property type="match status" value="1"/>
</dbReference>
<dbReference type="PANTHER" id="PTHR20836">
    <property type="entry name" value="DIHYDRODIPICOLINATE REDUCTASE"/>
    <property type="match status" value="1"/>
</dbReference>
<evidence type="ECO:0000256" key="8">
    <source>
        <dbReference type="ARBA" id="ARBA00023154"/>
    </source>
</evidence>
<comment type="pathway">
    <text evidence="9">Amino-acid biosynthesis; L-lysine biosynthesis via DAP pathway; (S)-tetrahydrodipicolinate from L-aspartate: step 4/4.</text>
</comment>
<dbReference type="InterPro" id="IPR022663">
    <property type="entry name" value="DapB_C"/>
</dbReference>
<dbReference type="SUPFAM" id="SSF51735">
    <property type="entry name" value="NAD(P)-binding Rossmann-fold domains"/>
    <property type="match status" value="1"/>
</dbReference>
<dbReference type="InterPro" id="IPR000846">
    <property type="entry name" value="DapB_N"/>
</dbReference>
<evidence type="ECO:0000256" key="10">
    <source>
        <dbReference type="ARBA" id="ARBA00038983"/>
    </source>
</evidence>
<dbReference type="GO" id="GO:0008839">
    <property type="term" value="F:4-hydroxy-tetrahydrodipicolinate reductase"/>
    <property type="evidence" value="ECO:0007669"/>
    <property type="project" value="UniProtKB-UniRule"/>
</dbReference>
<dbReference type="Pfam" id="PF01113">
    <property type="entry name" value="DapB_N"/>
    <property type="match status" value="1"/>
</dbReference>
<evidence type="ECO:0000259" key="14">
    <source>
        <dbReference type="Pfam" id="PF01113"/>
    </source>
</evidence>
<dbReference type="GO" id="GO:0009089">
    <property type="term" value="P:lysine biosynthetic process via diaminopimelate"/>
    <property type="evidence" value="ECO:0007669"/>
    <property type="project" value="UniProtKB-UniRule"/>
</dbReference>
<dbReference type="Gene3D" id="3.30.360.10">
    <property type="entry name" value="Dihydrodipicolinate Reductase, domain 2"/>
    <property type="match status" value="1"/>
</dbReference>
<evidence type="ECO:0000256" key="11">
    <source>
        <dbReference type="ARBA" id="ARBA00049080"/>
    </source>
</evidence>
<dbReference type="Proteomes" id="UP000223071">
    <property type="component" value="Unassembled WGS sequence"/>
</dbReference>
<dbReference type="CDD" id="cd02274">
    <property type="entry name" value="DHDPR_N"/>
    <property type="match status" value="1"/>
</dbReference>
<evidence type="ECO:0000256" key="7">
    <source>
        <dbReference type="ARBA" id="ARBA00023027"/>
    </source>
</evidence>
<name>A0A2A9HDK2_TEPT2</name>
<keyword evidence="6" id="KW-0560">Oxidoreductase</keyword>
<dbReference type="FunFam" id="3.30.360.10:FF:000009">
    <property type="entry name" value="4-hydroxy-tetrahydrodipicolinate reductase"/>
    <property type="match status" value="1"/>
</dbReference>
<evidence type="ECO:0000256" key="13">
    <source>
        <dbReference type="NCBIfam" id="TIGR00036"/>
    </source>
</evidence>
<keyword evidence="8" id="KW-0457">Lysine biosynthesis</keyword>
<dbReference type="SUPFAM" id="SSF55347">
    <property type="entry name" value="Glyceraldehyde-3-phosphate dehydrogenase-like, C-terminal domain"/>
    <property type="match status" value="1"/>
</dbReference>
<keyword evidence="4" id="KW-0521">NADP</keyword>
<evidence type="ECO:0000256" key="2">
    <source>
        <dbReference type="ARBA" id="ARBA00022490"/>
    </source>
</evidence>
<comment type="caution">
    <text evidence="16">The sequence shown here is derived from an EMBL/GenBank/DDBJ whole genome shotgun (WGS) entry which is preliminary data.</text>
</comment>
<dbReference type="InterPro" id="IPR023940">
    <property type="entry name" value="DHDPR_bac"/>
</dbReference>
<evidence type="ECO:0000256" key="12">
    <source>
        <dbReference type="ARBA" id="ARBA00049396"/>
    </source>
</evidence>
<keyword evidence="2" id="KW-0963">Cytoplasm</keyword>
<evidence type="ECO:0000313" key="16">
    <source>
        <dbReference type="EMBL" id="PFG73076.1"/>
    </source>
</evidence>
<evidence type="ECO:0000256" key="1">
    <source>
        <dbReference type="ARBA" id="ARBA00006642"/>
    </source>
</evidence>
<keyword evidence="17" id="KW-1185">Reference proteome</keyword>
<protein>
    <recommendedName>
        <fullName evidence="10 13">4-hydroxy-tetrahydrodipicolinate reductase</fullName>
        <ecNumber evidence="10 13">1.17.1.8</ecNumber>
    </recommendedName>
</protein>
<evidence type="ECO:0000256" key="4">
    <source>
        <dbReference type="ARBA" id="ARBA00022857"/>
    </source>
</evidence>
<comment type="catalytic activity">
    <reaction evidence="12">
        <text>(S)-2,3,4,5-tetrahydrodipicolinate + NAD(+) + H2O = (2S,4S)-4-hydroxy-2,3,4,5-tetrahydrodipicolinate + NADH + H(+)</text>
        <dbReference type="Rhea" id="RHEA:35323"/>
        <dbReference type="ChEBI" id="CHEBI:15377"/>
        <dbReference type="ChEBI" id="CHEBI:15378"/>
        <dbReference type="ChEBI" id="CHEBI:16845"/>
        <dbReference type="ChEBI" id="CHEBI:57540"/>
        <dbReference type="ChEBI" id="CHEBI:57945"/>
        <dbReference type="ChEBI" id="CHEBI:67139"/>
        <dbReference type="EC" id="1.17.1.8"/>
    </reaction>
</comment>
<dbReference type="GO" id="GO:0005829">
    <property type="term" value="C:cytosol"/>
    <property type="evidence" value="ECO:0007669"/>
    <property type="project" value="TreeGrafter"/>
</dbReference>
<gene>
    <name evidence="16" type="ORF">A9A59_0269</name>
</gene>
<dbReference type="PANTHER" id="PTHR20836:SF0">
    <property type="entry name" value="4-HYDROXY-TETRAHYDRODIPICOLINATE REDUCTASE 1, CHLOROPLASTIC-RELATED"/>
    <property type="match status" value="1"/>
</dbReference>
<evidence type="ECO:0000256" key="3">
    <source>
        <dbReference type="ARBA" id="ARBA00022605"/>
    </source>
</evidence>
<evidence type="ECO:0000256" key="6">
    <source>
        <dbReference type="ARBA" id="ARBA00023002"/>
    </source>
</evidence>
<dbReference type="EC" id="1.17.1.8" evidence="10 13"/>
<accession>A0A2A9HDK2</accession>
<evidence type="ECO:0000259" key="15">
    <source>
        <dbReference type="Pfam" id="PF05173"/>
    </source>
</evidence>
<comment type="catalytic activity">
    <reaction evidence="11">
        <text>(S)-2,3,4,5-tetrahydrodipicolinate + NADP(+) + H2O = (2S,4S)-4-hydroxy-2,3,4,5-tetrahydrodipicolinate + NADPH + H(+)</text>
        <dbReference type="Rhea" id="RHEA:35331"/>
        <dbReference type="ChEBI" id="CHEBI:15377"/>
        <dbReference type="ChEBI" id="CHEBI:15378"/>
        <dbReference type="ChEBI" id="CHEBI:16845"/>
        <dbReference type="ChEBI" id="CHEBI:57783"/>
        <dbReference type="ChEBI" id="CHEBI:58349"/>
        <dbReference type="ChEBI" id="CHEBI:67139"/>
        <dbReference type="EC" id="1.17.1.8"/>
    </reaction>
</comment>